<reference evidence="3 4" key="1">
    <citation type="journal article" date="2016" name="Nat. Commun.">
        <title>Thousands of microbial genomes shed light on interconnected biogeochemical processes in an aquifer system.</title>
        <authorList>
            <person name="Anantharaman K."/>
            <person name="Brown C.T."/>
            <person name="Hug L.A."/>
            <person name="Sharon I."/>
            <person name="Castelle C.J."/>
            <person name="Probst A.J."/>
            <person name="Thomas B.C."/>
            <person name="Singh A."/>
            <person name="Wilkins M.J."/>
            <person name="Karaoz U."/>
            <person name="Brodie E.L."/>
            <person name="Williams K.H."/>
            <person name="Hubbard S.S."/>
            <person name="Banfield J.F."/>
        </authorList>
    </citation>
    <scope>NUCLEOTIDE SEQUENCE [LARGE SCALE GENOMIC DNA]</scope>
</reference>
<dbReference type="Pfam" id="PF24709">
    <property type="entry name" value="DUF7670"/>
    <property type="match status" value="1"/>
</dbReference>
<dbReference type="Proteomes" id="UP000177588">
    <property type="component" value="Unassembled WGS sequence"/>
</dbReference>
<evidence type="ECO:0000256" key="1">
    <source>
        <dbReference type="SAM" id="Phobius"/>
    </source>
</evidence>
<evidence type="ECO:0000313" key="4">
    <source>
        <dbReference type="Proteomes" id="UP000177588"/>
    </source>
</evidence>
<feature type="transmembrane region" description="Helical" evidence="1">
    <location>
        <begin position="40"/>
        <end position="58"/>
    </location>
</feature>
<dbReference type="InterPro" id="IPR056087">
    <property type="entry name" value="DUF7670"/>
</dbReference>
<accession>A0A1G1WFH3</accession>
<keyword evidence="1" id="KW-1133">Transmembrane helix</keyword>
<evidence type="ECO:0000313" key="3">
    <source>
        <dbReference type="EMBL" id="OGY26459.1"/>
    </source>
</evidence>
<feature type="transmembrane region" description="Helical" evidence="1">
    <location>
        <begin position="67"/>
        <end position="86"/>
    </location>
</feature>
<protein>
    <recommendedName>
        <fullName evidence="2">DUF7670 domain-containing protein</fullName>
    </recommendedName>
</protein>
<feature type="transmembrane region" description="Helical" evidence="1">
    <location>
        <begin position="98"/>
        <end position="117"/>
    </location>
</feature>
<dbReference type="STRING" id="1802597.A2Z24_00400"/>
<name>A0A1G1WFH3_9BACT</name>
<dbReference type="EMBL" id="MHCT01000007">
    <property type="protein sequence ID" value="OGY26459.1"/>
    <property type="molecule type" value="Genomic_DNA"/>
</dbReference>
<dbReference type="AlphaFoldDB" id="A0A1G1WFH3"/>
<proteinExistence type="predicted"/>
<organism evidence="3 4">
    <name type="scientific">Candidatus Woykebacteria bacterium RBG_16_44_10</name>
    <dbReference type="NCBI Taxonomy" id="1802597"/>
    <lineage>
        <taxon>Bacteria</taxon>
        <taxon>Candidatus Woykeibacteriota</taxon>
    </lineage>
</organism>
<evidence type="ECO:0000259" key="2">
    <source>
        <dbReference type="Pfam" id="PF24709"/>
    </source>
</evidence>
<sequence>MSKVSGKQFKIAGLILLLIPIALILPLAVGETVGGDLVGGLTHLLQIALLVVVTIFTWKKPDLGGKILVGITILLAIIYLVVMVNRATDGAVMGTGEIIIPMLPLFGLPIVSGLLFITSARKGS</sequence>
<keyword evidence="1" id="KW-0812">Transmembrane</keyword>
<keyword evidence="1" id="KW-0472">Membrane</keyword>
<feature type="domain" description="DUF7670" evidence="2">
    <location>
        <begin position="15"/>
        <end position="120"/>
    </location>
</feature>
<gene>
    <name evidence="3" type="ORF">A2Z24_00400</name>
</gene>
<comment type="caution">
    <text evidence="3">The sequence shown here is derived from an EMBL/GenBank/DDBJ whole genome shotgun (WGS) entry which is preliminary data.</text>
</comment>